<comment type="function">
    <text evidence="14 19">Bifunctional enzyme that catalyzes the epimerization of the S- and R-forms of NAD(P)HX and the dehydration of the S-form of NAD(P)HX at the expense of ADP, which is converted to AMP. This allows the repair of both epimers of NAD(P)HX, a damaged form of NAD(P)H that is a result of enzymatic or heat-dependent hydration.</text>
</comment>
<name>C5BZY8_BEUC1</name>
<dbReference type="InterPro" id="IPR004443">
    <property type="entry name" value="YjeF_N_dom"/>
</dbReference>
<evidence type="ECO:0000256" key="12">
    <source>
        <dbReference type="ARBA" id="ARBA00023239"/>
    </source>
</evidence>
<feature type="binding site" evidence="18">
    <location>
        <begin position="148"/>
        <end position="154"/>
    </location>
    <ligand>
        <name>(6S)-NADPHX</name>
        <dbReference type="ChEBI" id="CHEBI:64076"/>
    </ligand>
</feature>
<dbReference type="InterPro" id="IPR000631">
    <property type="entry name" value="CARKD"/>
</dbReference>
<dbReference type="Pfam" id="PF03853">
    <property type="entry name" value="YjeF_N"/>
    <property type="match status" value="1"/>
</dbReference>
<feature type="binding site" evidence="17">
    <location>
        <position position="283"/>
    </location>
    <ligand>
        <name>(6S)-NADPHX</name>
        <dbReference type="ChEBI" id="CHEBI:64076"/>
    </ligand>
</feature>
<dbReference type="InterPro" id="IPR036652">
    <property type="entry name" value="YjeF_N_dom_sf"/>
</dbReference>
<evidence type="ECO:0000256" key="1">
    <source>
        <dbReference type="ARBA" id="ARBA00000013"/>
    </source>
</evidence>
<evidence type="ECO:0000256" key="6">
    <source>
        <dbReference type="ARBA" id="ARBA00022741"/>
    </source>
</evidence>
<dbReference type="AlphaFoldDB" id="C5BZY8"/>
<comment type="catalytic activity">
    <reaction evidence="1 18 19">
        <text>(6R)-NADHX = (6S)-NADHX</text>
        <dbReference type="Rhea" id="RHEA:32215"/>
        <dbReference type="ChEBI" id="CHEBI:64074"/>
        <dbReference type="ChEBI" id="CHEBI:64075"/>
        <dbReference type="EC" id="5.1.99.6"/>
    </reaction>
</comment>
<dbReference type="GO" id="GO:0046872">
    <property type="term" value="F:metal ion binding"/>
    <property type="evidence" value="ECO:0007669"/>
    <property type="project" value="UniProtKB-UniRule"/>
</dbReference>
<keyword evidence="22" id="KW-0808">Transferase</keyword>
<evidence type="ECO:0000256" key="11">
    <source>
        <dbReference type="ARBA" id="ARBA00023235"/>
    </source>
</evidence>
<protein>
    <recommendedName>
        <fullName evidence="19">Bifunctional NAD(P)H-hydrate repair enzyme</fullName>
    </recommendedName>
    <alternativeName>
        <fullName evidence="19">Nicotinamide nucleotide repair protein</fullName>
    </alternativeName>
    <domain>
        <recommendedName>
            <fullName evidence="19">ADP-dependent (S)-NAD(P)H-hydrate dehydratase</fullName>
            <ecNumber evidence="19">4.2.1.136</ecNumber>
        </recommendedName>
        <alternativeName>
            <fullName evidence="19">ADP-dependent NAD(P)HX dehydratase</fullName>
        </alternativeName>
    </domain>
    <domain>
        <recommendedName>
            <fullName evidence="19">NAD(P)H-hydrate epimerase</fullName>
            <ecNumber evidence="19">5.1.99.6</ecNumber>
        </recommendedName>
    </domain>
</protein>
<dbReference type="eggNOG" id="COG0063">
    <property type="taxonomic scope" value="Bacteria"/>
</dbReference>
<keyword evidence="22" id="KW-0418">Kinase</keyword>
<evidence type="ECO:0000256" key="16">
    <source>
        <dbReference type="ARBA" id="ARBA00049209"/>
    </source>
</evidence>
<dbReference type="GO" id="GO:0052856">
    <property type="term" value="F:NAD(P)HX epimerase activity"/>
    <property type="evidence" value="ECO:0007669"/>
    <property type="project" value="UniProtKB-UniRule"/>
</dbReference>
<dbReference type="PANTHER" id="PTHR12592">
    <property type="entry name" value="ATP-DEPENDENT (S)-NAD(P)H-HYDRATE DEHYDRATASE FAMILY MEMBER"/>
    <property type="match status" value="1"/>
</dbReference>
<evidence type="ECO:0000256" key="15">
    <source>
        <dbReference type="ARBA" id="ARBA00048238"/>
    </source>
</evidence>
<feature type="binding site" evidence="17">
    <location>
        <position position="454"/>
    </location>
    <ligand>
        <name>(6S)-NADPHX</name>
        <dbReference type="ChEBI" id="CHEBI:64076"/>
    </ligand>
</feature>
<evidence type="ECO:0000256" key="5">
    <source>
        <dbReference type="ARBA" id="ARBA00022723"/>
    </source>
</evidence>
<feature type="binding site" evidence="18">
    <location>
        <begin position="77"/>
        <end position="81"/>
    </location>
    <ligand>
        <name>(6S)-NADPHX</name>
        <dbReference type="ChEBI" id="CHEBI:64076"/>
    </ligand>
</feature>
<dbReference type="KEGG" id="bcv:Bcav_3074"/>
<dbReference type="Proteomes" id="UP000007962">
    <property type="component" value="Chromosome"/>
</dbReference>
<dbReference type="GO" id="GO:0016301">
    <property type="term" value="F:kinase activity"/>
    <property type="evidence" value="ECO:0007669"/>
    <property type="project" value="UniProtKB-KW"/>
</dbReference>
<dbReference type="PROSITE" id="PS01050">
    <property type="entry name" value="YJEF_C_2"/>
    <property type="match status" value="1"/>
</dbReference>
<dbReference type="eggNOG" id="COG0062">
    <property type="taxonomic scope" value="Bacteria"/>
</dbReference>
<evidence type="ECO:0000313" key="22">
    <source>
        <dbReference type="EMBL" id="ACQ81318.1"/>
    </source>
</evidence>
<evidence type="ECO:0000256" key="9">
    <source>
        <dbReference type="ARBA" id="ARBA00022958"/>
    </source>
</evidence>
<evidence type="ECO:0000259" key="21">
    <source>
        <dbReference type="PROSITE" id="PS51385"/>
    </source>
</evidence>
<feature type="binding site" evidence="17">
    <location>
        <position position="333"/>
    </location>
    <ligand>
        <name>(6S)-NADPHX</name>
        <dbReference type="ChEBI" id="CHEBI:64076"/>
    </ligand>
</feature>
<keyword evidence="10 17" id="KW-0520">NAD</keyword>
<reference evidence="22 23" key="1">
    <citation type="journal article" date="2009" name="Stand. Genomic Sci.">
        <title>Complete genome sequence of Beutenbergia cavernae type strain (HKI 0122).</title>
        <authorList>
            <person name="Land M."/>
            <person name="Pukall R."/>
            <person name="Abt B."/>
            <person name="Goker M."/>
            <person name="Rohde M."/>
            <person name="Glavina Del Rio T."/>
            <person name="Tice H."/>
            <person name="Copeland A."/>
            <person name="Cheng J.F."/>
            <person name="Lucas S."/>
            <person name="Chen F."/>
            <person name="Nolan M."/>
            <person name="Bruce D."/>
            <person name="Goodwin L."/>
            <person name="Pitluck S."/>
            <person name="Ivanova N."/>
            <person name="Mavromatis K."/>
            <person name="Ovchinnikova G."/>
            <person name="Pati A."/>
            <person name="Chen A."/>
            <person name="Palaniappan K."/>
            <person name="Hauser L."/>
            <person name="Chang Y.J."/>
            <person name="Jefferies C.C."/>
            <person name="Saunders E."/>
            <person name="Brettin T."/>
            <person name="Detter J.C."/>
            <person name="Han C."/>
            <person name="Chain P."/>
            <person name="Bristow J."/>
            <person name="Eisen J.A."/>
            <person name="Markowitz V."/>
            <person name="Hugenholtz P."/>
            <person name="Kyrpides N.C."/>
            <person name="Klenk H.P."/>
            <person name="Lapidus A."/>
        </authorList>
    </citation>
    <scope>NUCLEOTIDE SEQUENCE [LARGE SCALE GENOMIC DNA]</scope>
    <source>
        <strain evidence="23">ATCC BAA-8 / DSM 12333 / NBRC 16432</strain>
    </source>
</reference>
<comment type="function">
    <text evidence="18">Catalyzes the epimerization of the S- and R-forms of NAD(P)HX, a damaged form of NAD(P)H that is a result of enzymatic or heat-dependent hydration. This is a prerequisite for the S-specific NAD(P)H-hydrate dehydratase to allow the repair of both epimers of NAD(P)HX.</text>
</comment>
<dbReference type="GO" id="GO:0005524">
    <property type="term" value="F:ATP binding"/>
    <property type="evidence" value="ECO:0007669"/>
    <property type="project" value="UniProtKB-UniRule"/>
</dbReference>
<comment type="function">
    <text evidence="17">Catalyzes the dehydration of the S-form of NAD(P)HX at the expense of ADP, which is converted to AMP. Together with NAD(P)HX epimerase, which catalyzes the epimerization of the S- and R-forms, the enzyme allows the repair of both epimers of NAD(P)HX, a damaged form of NAD(P)H that is a result of enzymatic or heat-dependent hydration.</text>
</comment>
<dbReference type="Pfam" id="PF01256">
    <property type="entry name" value="Carb_kinase"/>
    <property type="match status" value="1"/>
</dbReference>
<sequence length="526" mass="51531">MRAYSAAQVRRAEEPLLAAGAPLMQEAAGALARAVREEIRAGTPERGTSAAGSRPTAPVTRGRVAGARVCVLVGSGNNGGDGLFAAAFLAGRGVACDVVLVGTHPHAGGLAAARRAGVGIHLAGDDDGVSVAVRLALRSHVVVDAITGIGARGPLRGPAAGLVTALGDAVDAAPAPPVVVAVDVPSGIGVDDGAVPGPVLVADRTVTMGAAKPGLLLPPAAGAAGRVEVVELGLDALAAEPPDAVRLTGADVADLWPVPTADDHKYTRGVLGVVAGSGAYPGAAVLTTSGAVRCGVGMVRYLGSTPVTAAVQARHPEVVAGRGRVQAWVLGPGIDPADGARAEDVERTFEDALRAGVPMVLDAGALPLLPDGLPAHAVLTPHAGELARLLTDAGDDASRADVEGAPVAALRRAVEITGATVLLKGATTLVAGPGTPVYAQADATPWLATAGAGDVLAGVLGALLAGRSGDVVERPALAAELAAAAALVHGRAARAASAGGPIAALDVADAVPGTLRDLLTGEMMDG</sequence>
<keyword evidence="5 18" id="KW-0479">Metal-binding</keyword>
<evidence type="ECO:0000256" key="8">
    <source>
        <dbReference type="ARBA" id="ARBA00022857"/>
    </source>
</evidence>
<dbReference type="PROSITE" id="PS51385">
    <property type="entry name" value="YJEF_N"/>
    <property type="match status" value="1"/>
</dbReference>
<evidence type="ECO:0000256" key="19">
    <source>
        <dbReference type="PIRNR" id="PIRNR017184"/>
    </source>
</evidence>
<keyword evidence="9 18" id="KW-0630">Potassium</keyword>
<dbReference type="RefSeq" id="WP_015883558.1">
    <property type="nucleotide sequence ID" value="NC_012669.1"/>
</dbReference>
<evidence type="ECO:0000256" key="2">
    <source>
        <dbReference type="ARBA" id="ARBA00000909"/>
    </source>
</evidence>
<comment type="cofactor">
    <cofactor evidence="17">
        <name>Mg(2+)</name>
        <dbReference type="ChEBI" id="CHEBI:18420"/>
    </cofactor>
</comment>
<evidence type="ECO:0000256" key="4">
    <source>
        <dbReference type="ARBA" id="ARBA00009524"/>
    </source>
</evidence>
<feature type="binding site" evidence="17">
    <location>
        <position position="382"/>
    </location>
    <ligand>
        <name>(6S)-NADPHX</name>
        <dbReference type="ChEBI" id="CHEBI:64076"/>
    </ligand>
</feature>
<feature type="binding site" evidence="17">
    <location>
        <position position="453"/>
    </location>
    <ligand>
        <name>AMP</name>
        <dbReference type="ChEBI" id="CHEBI:456215"/>
    </ligand>
</feature>
<accession>C5BZY8</accession>
<comment type="caution">
    <text evidence="18">Lacks conserved residue(s) required for the propagation of feature annotation.</text>
</comment>
<dbReference type="Gene3D" id="3.40.1190.20">
    <property type="match status" value="1"/>
</dbReference>
<dbReference type="InterPro" id="IPR017953">
    <property type="entry name" value="Carbohydrate_kinase_pred_CS"/>
</dbReference>
<keyword evidence="12 17" id="KW-0456">Lyase</keyword>
<comment type="similarity">
    <text evidence="3 19">In the N-terminal section; belongs to the NnrE/AIBP family.</text>
</comment>
<dbReference type="SUPFAM" id="SSF64153">
    <property type="entry name" value="YjeF N-terminal domain-like"/>
    <property type="match status" value="1"/>
</dbReference>
<feature type="binding site" evidence="18">
    <location>
        <position position="78"/>
    </location>
    <ligand>
        <name>K(+)</name>
        <dbReference type="ChEBI" id="CHEBI:29103"/>
    </ligand>
</feature>
<organism evidence="22 23">
    <name type="scientific">Beutenbergia cavernae (strain ATCC BAA-8 / DSM 12333 / CCUG 43141 / JCM 11478 / NBRC 16432 / NCIMB 13614 / HKI 0122)</name>
    <dbReference type="NCBI Taxonomy" id="471853"/>
    <lineage>
        <taxon>Bacteria</taxon>
        <taxon>Bacillati</taxon>
        <taxon>Actinomycetota</taxon>
        <taxon>Actinomycetes</taxon>
        <taxon>Micrococcales</taxon>
        <taxon>Beutenbergiaceae</taxon>
        <taxon>Beutenbergia</taxon>
    </lineage>
</organism>
<feature type="binding site" evidence="18">
    <location>
        <position position="144"/>
    </location>
    <ligand>
        <name>K(+)</name>
        <dbReference type="ChEBI" id="CHEBI:29103"/>
    </ligand>
</feature>
<dbReference type="InterPro" id="IPR029056">
    <property type="entry name" value="Ribokinase-like"/>
</dbReference>
<keyword evidence="13" id="KW-0511">Multifunctional enzyme</keyword>
<feature type="domain" description="YjeF N-terminal" evidence="21">
    <location>
        <begin position="9"/>
        <end position="240"/>
    </location>
</feature>
<comment type="similarity">
    <text evidence="4 19">In the C-terminal section; belongs to the NnrD/CARKD family.</text>
</comment>
<dbReference type="HAMAP" id="MF_01966">
    <property type="entry name" value="NADHX_epimerase"/>
    <property type="match status" value="1"/>
</dbReference>
<dbReference type="PANTHER" id="PTHR12592:SF0">
    <property type="entry name" value="ATP-DEPENDENT (S)-NAD(P)H-HYDRATE DEHYDRATASE"/>
    <property type="match status" value="1"/>
</dbReference>
<evidence type="ECO:0000256" key="7">
    <source>
        <dbReference type="ARBA" id="ARBA00022840"/>
    </source>
</evidence>
<dbReference type="GO" id="GO:0046496">
    <property type="term" value="P:nicotinamide nucleotide metabolic process"/>
    <property type="evidence" value="ECO:0007669"/>
    <property type="project" value="UniProtKB-UniRule"/>
</dbReference>
<dbReference type="STRING" id="471853.Bcav_3074"/>
<comment type="catalytic activity">
    <reaction evidence="16 17 19">
        <text>(6S)-NADPHX + ADP = AMP + phosphate + NADPH + H(+)</text>
        <dbReference type="Rhea" id="RHEA:32235"/>
        <dbReference type="ChEBI" id="CHEBI:15378"/>
        <dbReference type="ChEBI" id="CHEBI:43474"/>
        <dbReference type="ChEBI" id="CHEBI:57783"/>
        <dbReference type="ChEBI" id="CHEBI:64076"/>
        <dbReference type="ChEBI" id="CHEBI:456215"/>
        <dbReference type="ChEBI" id="CHEBI:456216"/>
        <dbReference type="EC" id="4.2.1.136"/>
    </reaction>
</comment>
<dbReference type="GO" id="GO:0052855">
    <property type="term" value="F:ADP-dependent NAD(P)H-hydrate dehydratase activity"/>
    <property type="evidence" value="ECO:0007669"/>
    <property type="project" value="UniProtKB-UniRule"/>
</dbReference>
<dbReference type="InterPro" id="IPR030677">
    <property type="entry name" value="Nnr"/>
</dbReference>
<comment type="catalytic activity">
    <reaction evidence="15 17 19">
        <text>(6S)-NADHX + ADP = AMP + phosphate + NADH + H(+)</text>
        <dbReference type="Rhea" id="RHEA:32223"/>
        <dbReference type="ChEBI" id="CHEBI:15378"/>
        <dbReference type="ChEBI" id="CHEBI:43474"/>
        <dbReference type="ChEBI" id="CHEBI:57945"/>
        <dbReference type="ChEBI" id="CHEBI:64074"/>
        <dbReference type="ChEBI" id="CHEBI:456215"/>
        <dbReference type="ChEBI" id="CHEBI:456216"/>
        <dbReference type="EC" id="4.2.1.136"/>
    </reaction>
</comment>
<keyword evidence="11 18" id="KW-0413">Isomerase</keyword>
<comment type="cofactor">
    <cofactor evidence="18 19">
        <name>K(+)</name>
        <dbReference type="ChEBI" id="CHEBI:29103"/>
    </cofactor>
    <text evidence="18 19">Binds 1 potassium ion per subunit.</text>
</comment>
<evidence type="ECO:0000256" key="10">
    <source>
        <dbReference type="ARBA" id="ARBA00023027"/>
    </source>
</evidence>
<proteinExistence type="inferred from homology"/>
<feature type="domain" description="YjeF C-terminal" evidence="20">
    <location>
        <begin position="248"/>
        <end position="518"/>
    </location>
</feature>
<dbReference type="NCBIfam" id="TIGR00197">
    <property type="entry name" value="yjeF_nterm"/>
    <property type="match status" value="1"/>
</dbReference>
<dbReference type="EC" id="5.1.99.6" evidence="19"/>
<feature type="binding site" evidence="17">
    <location>
        <begin position="424"/>
        <end position="428"/>
    </location>
    <ligand>
        <name>AMP</name>
        <dbReference type="ChEBI" id="CHEBI:456215"/>
    </ligand>
</feature>
<dbReference type="EC" id="4.2.1.136" evidence="19"/>
<feature type="binding site" evidence="18">
    <location>
        <position position="186"/>
    </location>
    <ligand>
        <name>K(+)</name>
        <dbReference type="ChEBI" id="CHEBI:29103"/>
    </ligand>
</feature>
<evidence type="ECO:0000256" key="13">
    <source>
        <dbReference type="ARBA" id="ARBA00023268"/>
    </source>
</evidence>
<gene>
    <name evidence="17" type="primary">nnrD</name>
    <name evidence="18" type="synonym">nnrE</name>
    <name evidence="22" type="ordered locus">Bcav_3074</name>
</gene>
<evidence type="ECO:0000256" key="3">
    <source>
        <dbReference type="ARBA" id="ARBA00006001"/>
    </source>
</evidence>
<comment type="subunit">
    <text evidence="17">Homotetramer.</text>
</comment>
<dbReference type="HAMAP" id="MF_01965">
    <property type="entry name" value="NADHX_dehydratase"/>
    <property type="match status" value="1"/>
</dbReference>
<keyword evidence="8 17" id="KW-0521">NADP</keyword>
<dbReference type="PROSITE" id="PS51383">
    <property type="entry name" value="YJEF_C_3"/>
    <property type="match status" value="1"/>
</dbReference>
<evidence type="ECO:0000256" key="17">
    <source>
        <dbReference type="HAMAP-Rule" id="MF_01965"/>
    </source>
</evidence>
<keyword evidence="6 17" id="KW-0547">Nucleotide-binding</keyword>
<dbReference type="HOGENOM" id="CLU_024853_4_0_11"/>
<evidence type="ECO:0000313" key="23">
    <source>
        <dbReference type="Proteomes" id="UP000007962"/>
    </source>
</evidence>
<comment type="catalytic activity">
    <reaction evidence="2 18 19">
        <text>(6R)-NADPHX = (6S)-NADPHX</text>
        <dbReference type="Rhea" id="RHEA:32227"/>
        <dbReference type="ChEBI" id="CHEBI:64076"/>
        <dbReference type="ChEBI" id="CHEBI:64077"/>
        <dbReference type="EC" id="5.1.99.6"/>
    </reaction>
</comment>
<evidence type="ECO:0000259" key="20">
    <source>
        <dbReference type="PROSITE" id="PS51383"/>
    </source>
</evidence>
<dbReference type="GO" id="GO:0110051">
    <property type="term" value="P:metabolite repair"/>
    <property type="evidence" value="ECO:0007669"/>
    <property type="project" value="TreeGrafter"/>
</dbReference>
<dbReference type="Gene3D" id="3.40.50.10260">
    <property type="entry name" value="YjeF N-terminal domain"/>
    <property type="match status" value="1"/>
</dbReference>
<dbReference type="SUPFAM" id="SSF53613">
    <property type="entry name" value="Ribokinase-like"/>
    <property type="match status" value="1"/>
</dbReference>
<comment type="similarity">
    <text evidence="17">Belongs to the NnrD/CARKD family.</text>
</comment>
<keyword evidence="7 17" id="KW-0067">ATP-binding</keyword>
<dbReference type="CDD" id="cd01171">
    <property type="entry name" value="YXKO-related"/>
    <property type="match status" value="1"/>
</dbReference>
<evidence type="ECO:0000256" key="14">
    <source>
        <dbReference type="ARBA" id="ARBA00025153"/>
    </source>
</evidence>
<dbReference type="EMBL" id="CP001618">
    <property type="protein sequence ID" value="ACQ81318.1"/>
    <property type="molecule type" value="Genomic_DNA"/>
</dbReference>
<dbReference type="PIRSF" id="PIRSF017184">
    <property type="entry name" value="Nnr"/>
    <property type="match status" value="1"/>
</dbReference>
<keyword evidence="23" id="KW-1185">Reference proteome</keyword>
<feature type="binding site" evidence="18">
    <location>
        <position position="183"/>
    </location>
    <ligand>
        <name>(6S)-NADPHX</name>
        <dbReference type="ChEBI" id="CHEBI:64076"/>
    </ligand>
</feature>
<evidence type="ECO:0000256" key="18">
    <source>
        <dbReference type="HAMAP-Rule" id="MF_01966"/>
    </source>
</evidence>
<comment type="similarity">
    <text evidence="18">Belongs to the NnrE/AIBP family.</text>
</comment>